<evidence type="ECO:0000256" key="7">
    <source>
        <dbReference type="ARBA" id="ARBA00023136"/>
    </source>
</evidence>
<keyword evidence="7 11" id="KW-0472">Membrane</keyword>
<keyword evidence="2 11" id="KW-1003">Cell membrane</keyword>
<evidence type="ECO:0000313" key="13">
    <source>
        <dbReference type="Proteomes" id="UP000478417"/>
    </source>
</evidence>
<dbReference type="Proteomes" id="UP000478417">
    <property type="component" value="Unassembled WGS sequence"/>
</dbReference>
<feature type="transmembrane region" description="Helical" evidence="11">
    <location>
        <begin position="62"/>
        <end position="84"/>
    </location>
</feature>
<dbReference type="GO" id="GO:0062054">
    <property type="term" value="F:fluoride channel activity"/>
    <property type="evidence" value="ECO:0007669"/>
    <property type="project" value="UniProtKB-UniRule"/>
</dbReference>
<dbReference type="EMBL" id="JAAGNX010000002">
    <property type="protein sequence ID" value="NDV62215.1"/>
    <property type="molecule type" value="Genomic_DNA"/>
</dbReference>
<feature type="binding site" evidence="11">
    <location>
        <position position="70"/>
    </location>
    <ligand>
        <name>Na(+)</name>
        <dbReference type="ChEBI" id="CHEBI:29101"/>
        <note>structural</note>
    </ligand>
</feature>
<keyword evidence="8 11" id="KW-0407">Ion channel</keyword>
<comment type="catalytic activity">
    <reaction evidence="10">
        <text>fluoride(in) = fluoride(out)</text>
        <dbReference type="Rhea" id="RHEA:76159"/>
        <dbReference type="ChEBI" id="CHEBI:17051"/>
    </reaction>
    <physiologicalReaction direction="left-to-right" evidence="10">
        <dbReference type="Rhea" id="RHEA:76160"/>
    </physiologicalReaction>
</comment>
<keyword evidence="5 11" id="KW-1133">Transmembrane helix</keyword>
<keyword evidence="11" id="KW-0915">Sodium</keyword>
<keyword evidence="11" id="KW-0479">Metal-binding</keyword>
<comment type="activity regulation">
    <text evidence="11">Na(+) is not transported, but it plays an essential structural role and its presence is essential for fluoride channel function.</text>
</comment>
<dbReference type="InterPro" id="IPR003691">
    <property type="entry name" value="FluC"/>
</dbReference>
<feature type="binding site" evidence="11">
    <location>
        <position position="73"/>
    </location>
    <ligand>
        <name>Na(+)</name>
        <dbReference type="ChEBI" id="CHEBI:29101"/>
        <note>structural</note>
    </ligand>
</feature>
<dbReference type="GO" id="GO:0140114">
    <property type="term" value="P:cellular detoxification of fluoride"/>
    <property type="evidence" value="ECO:0007669"/>
    <property type="project" value="UniProtKB-UniRule"/>
</dbReference>
<evidence type="ECO:0000256" key="8">
    <source>
        <dbReference type="ARBA" id="ARBA00023303"/>
    </source>
</evidence>
<accession>A0A6B2M331</accession>
<evidence type="ECO:0000256" key="4">
    <source>
        <dbReference type="ARBA" id="ARBA00022692"/>
    </source>
</evidence>
<keyword evidence="11" id="KW-0813">Transport</keyword>
<protein>
    <recommendedName>
        <fullName evidence="11">Fluoride-specific ion channel FluC</fullName>
    </recommendedName>
</protein>
<organism evidence="12 13">
    <name type="scientific">Oceanipulchritudo coccoides</name>
    <dbReference type="NCBI Taxonomy" id="2706888"/>
    <lineage>
        <taxon>Bacteria</taxon>
        <taxon>Pseudomonadati</taxon>
        <taxon>Verrucomicrobiota</taxon>
        <taxon>Opitutia</taxon>
        <taxon>Puniceicoccales</taxon>
        <taxon>Oceanipulchritudinaceae</taxon>
        <taxon>Oceanipulchritudo</taxon>
    </lineage>
</organism>
<dbReference type="PANTHER" id="PTHR28259:SF1">
    <property type="entry name" value="FLUORIDE EXPORT PROTEIN 1-RELATED"/>
    <property type="match status" value="1"/>
</dbReference>
<evidence type="ECO:0000256" key="5">
    <source>
        <dbReference type="ARBA" id="ARBA00022989"/>
    </source>
</evidence>
<comment type="function">
    <text evidence="11">Fluoride-specific ion channel. Important for reducing fluoride concentration in the cell, thus reducing its toxicity.</text>
</comment>
<gene>
    <name evidence="11" type="primary">fluC</name>
    <name evidence="11" type="synonym">crcB</name>
    <name evidence="12" type="ORF">G0Q06_07130</name>
</gene>
<evidence type="ECO:0000256" key="1">
    <source>
        <dbReference type="ARBA" id="ARBA00004651"/>
    </source>
</evidence>
<dbReference type="HAMAP" id="MF_00454">
    <property type="entry name" value="FluC"/>
    <property type="match status" value="1"/>
</dbReference>
<evidence type="ECO:0000256" key="2">
    <source>
        <dbReference type="ARBA" id="ARBA00022475"/>
    </source>
</evidence>
<dbReference type="GO" id="GO:0046872">
    <property type="term" value="F:metal ion binding"/>
    <property type="evidence" value="ECO:0007669"/>
    <property type="project" value="UniProtKB-KW"/>
</dbReference>
<feature type="transmembrane region" description="Helical" evidence="11">
    <location>
        <begin position="33"/>
        <end position="53"/>
    </location>
</feature>
<proteinExistence type="inferred from homology"/>
<reference evidence="12 13" key="1">
    <citation type="submission" date="2020-02" db="EMBL/GenBank/DDBJ databases">
        <title>Albibacoteraceae fam. nov., the first described family within the subdivision 4 Verrucomicrobia.</title>
        <authorList>
            <person name="Xi F."/>
        </authorList>
    </citation>
    <scope>NUCLEOTIDE SEQUENCE [LARGE SCALE GENOMIC DNA]</scope>
    <source>
        <strain evidence="12 13">CK1056</strain>
    </source>
</reference>
<evidence type="ECO:0000256" key="11">
    <source>
        <dbReference type="HAMAP-Rule" id="MF_00454"/>
    </source>
</evidence>
<evidence type="ECO:0000256" key="6">
    <source>
        <dbReference type="ARBA" id="ARBA00023065"/>
    </source>
</evidence>
<comment type="similarity">
    <text evidence="9 11">Belongs to the fluoride channel Fluc/FEX (TC 1.A.43) family.</text>
</comment>
<keyword evidence="6 11" id="KW-0406">Ion transport</keyword>
<comment type="subcellular location">
    <subcellularLocation>
        <location evidence="1 11">Cell membrane</location>
        <topology evidence="1 11">Multi-pass membrane protein</topology>
    </subcellularLocation>
</comment>
<keyword evidence="3" id="KW-0997">Cell inner membrane</keyword>
<evidence type="ECO:0000256" key="3">
    <source>
        <dbReference type="ARBA" id="ARBA00022519"/>
    </source>
</evidence>
<dbReference type="PANTHER" id="PTHR28259">
    <property type="entry name" value="FLUORIDE EXPORT PROTEIN 1-RELATED"/>
    <property type="match status" value="1"/>
</dbReference>
<dbReference type="GO" id="GO:0005886">
    <property type="term" value="C:plasma membrane"/>
    <property type="evidence" value="ECO:0007669"/>
    <property type="project" value="UniProtKB-SubCell"/>
</dbReference>
<dbReference type="RefSeq" id="WP_163963918.1">
    <property type="nucleotide sequence ID" value="NZ_JAAGNX010000002.1"/>
</dbReference>
<keyword evidence="13" id="KW-1185">Reference proteome</keyword>
<dbReference type="Pfam" id="PF02537">
    <property type="entry name" value="CRCB"/>
    <property type="match status" value="1"/>
</dbReference>
<evidence type="ECO:0000256" key="10">
    <source>
        <dbReference type="ARBA" id="ARBA00035585"/>
    </source>
</evidence>
<feature type="transmembrane region" description="Helical" evidence="11">
    <location>
        <begin position="96"/>
        <end position="116"/>
    </location>
</feature>
<comment type="caution">
    <text evidence="12">The sequence shown here is derived from an EMBL/GenBank/DDBJ whole genome shotgun (WGS) entry which is preliminary data.</text>
</comment>
<sequence>MSFLALILIGLGGALGALLRAFAGRCIKSPFPWATLLVNIAGSFLLAVAYTALPHDAELARALVGAGFCGAFTTFSTFILETVILAKTGNYRDAGLYLSLTLCLCCLASWGGFYLMA</sequence>
<keyword evidence="4 11" id="KW-0812">Transmembrane</keyword>
<evidence type="ECO:0000313" key="12">
    <source>
        <dbReference type="EMBL" id="NDV62215.1"/>
    </source>
</evidence>
<dbReference type="AlphaFoldDB" id="A0A6B2M331"/>
<name>A0A6B2M331_9BACT</name>
<evidence type="ECO:0000256" key="9">
    <source>
        <dbReference type="ARBA" id="ARBA00035120"/>
    </source>
</evidence>